<organism evidence="2 3">
    <name type="scientific">Didymodactylos carnosus</name>
    <dbReference type="NCBI Taxonomy" id="1234261"/>
    <lineage>
        <taxon>Eukaryota</taxon>
        <taxon>Metazoa</taxon>
        <taxon>Spiralia</taxon>
        <taxon>Gnathifera</taxon>
        <taxon>Rotifera</taxon>
        <taxon>Eurotatoria</taxon>
        <taxon>Bdelloidea</taxon>
        <taxon>Philodinida</taxon>
        <taxon>Philodinidae</taxon>
        <taxon>Didymodactylos</taxon>
    </lineage>
</organism>
<gene>
    <name evidence="1" type="ORF">OVA965_LOCUS44031</name>
    <name evidence="2" type="ORF">TMI583_LOCUS46557</name>
</gene>
<proteinExistence type="predicted"/>
<dbReference type="EMBL" id="CAJNOK010060765">
    <property type="protein sequence ID" value="CAF1636388.1"/>
    <property type="molecule type" value="Genomic_DNA"/>
</dbReference>
<accession>A0A8S2WY34</accession>
<dbReference type="Proteomes" id="UP000677228">
    <property type="component" value="Unassembled WGS sequence"/>
</dbReference>
<dbReference type="AlphaFoldDB" id="A0A8S2WY34"/>
<dbReference type="EMBL" id="CAJOBA010087022">
    <property type="protein sequence ID" value="CAF4467927.1"/>
    <property type="molecule type" value="Genomic_DNA"/>
</dbReference>
<sequence length="182" mass="21631">NLHLSEQFHQEEISFNIDLFNPIVSMLVVNKLHISGPIFLTIIKFFEEQSVTPVTSMIYLKFLQASISGYVSSYHILEHEQRWNAYINYQLPRILAALIEKNFDALKQTFELLLLHNEYVLDRIDEMYMENFLEQLLCNILQYTSPLLRTNYQQKITELVNIIQQTRNPYMQQLLIQQQQTS</sequence>
<protein>
    <submittedName>
        <fullName evidence="2">Uncharacterized protein</fullName>
    </submittedName>
</protein>
<name>A0A8S2WY34_9BILA</name>
<feature type="non-terminal residue" evidence="2">
    <location>
        <position position="1"/>
    </location>
</feature>
<evidence type="ECO:0000313" key="2">
    <source>
        <dbReference type="EMBL" id="CAF4467927.1"/>
    </source>
</evidence>
<dbReference type="Proteomes" id="UP000682733">
    <property type="component" value="Unassembled WGS sequence"/>
</dbReference>
<evidence type="ECO:0000313" key="1">
    <source>
        <dbReference type="EMBL" id="CAF1636388.1"/>
    </source>
</evidence>
<evidence type="ECO:0000313" key="3">
    <source>
        <dbReference type="Proteomes" id="UP000682733"/>
    </source>
</evidence>
<comment type="caution">
    <text evidence="2">The sequence shown here is derived from an EMBL/GenBank/DDBJ whole genome shotgun (WGS) entry which is preliminary data.</text>
</comment>
<reference evidence="2" key="1">
    <citation type="submission" date="2021-02" db="EMBL/GenBank/DDBJ databases">
        <authorList>
            <person name="Nowell W R."/>
        </authorList>
    </citation>
    <scope>NUCLEOTIDE SEQUENCE</scope>
</reference>